<evidence type="ECO:0000313" key="2">
    <source>
        <dbReference type="EMBL" id="CAK0906798.1"/>
    </source>
</evidence>
<dbReference type="PANTHER" id="PTHR12461">
    <property type="entry name" value="HYPOXIA-INDUCIBLE FACTOR 1 ALPHA INHIBITOR-RELATED"/>
    <property type="match status" value="1"/>
</dbReference>
<dbReference type="InterPro" id="IPR003347">
    <property type="entry name" value="JmjC_dom"/>
</dbReference>
<evidence type="ECO:0000313" key="3">
    <source>
        <dbReference type="Proteomes" id="UP001189429"/>
    </source>
</evidence>
<protein>
    <recommendedName>
        <fullName evidence="1">JmjC domain-containing protein</fullName>
    </recommendedName>
</protein>
<organism evidence="2 3">
    <name type="scientific">Prorocentrum cordatum</name>
    <dbReference type="NCBI Taxonomy" id="2364126"/>
    <lineage>
        <taxon>Eukaryota</taxon>
        <taxon>Sar</taxon>
        <taxon>Alveolata</taxon>
        <taxon>Dinophyceae</taxon>
        <taxon>Prorocentrales</taxon>
        <taxon>Prorocentraceae</taxon>
        <taxon>Prorocentrum</taxon>
    </lineage>
</organism>
<dbReference type="PANTHER" id="PTHR12461:SF105">
    <property type="entry name" value="HYPOXIA-INDUCIBLE FACTOR 1-ALPHA INHIBITOR"/>
    <property type="match status" value="1"/>
</dbReference>
<dbReference type="Proteomes" id="UP001189429">
    <property type="component" value="Unassembled WGS sequence"/>
</dbReference>
<evidence type="ECO:0000259" key="1">
    <source>
        <dbReference type="PROSITE" id="PS51184"/>
    </source>
</evidence>
<dbReference type="EMBL" id="CAUYUJ010021748">
    <property type="protein sequence ID" value="CAK0906798.1"/>
    <property type="molecule type" value="Genomic_DNA"/>
</dbReference>
<dbReference type="Gene3D" id="2.60.120.650">
    <property type="entry name" value="Cupin"/>
    <property type="match status" value="1"/>
</dbReference>
<dbReference type="InterPro" id="IPR041667">
    <property type="entry name" value="Cupin_8"/>
</dbReference>
<proteinExistence type="predicted"/>
<accession>A0ABN9Y6V2</accession>
<dbReference type="PROSITE" id="PS51184">
    <property type="entry name" value="JMJC"/>
    <property type="match status" value="1"/>
</dbReference>
<name>A0ABN9Y6V2_9DINO</name>
<gene>
    <name evidence="2" type="ORF">PCOR1329_LOCUS81998</name>
</gene>
<dbReference type="Pfam" id="PF13621">
    <property type="entry name" value="Cupin_8"/>
    <property type="match status" value="1"/>
</dbReference>
<comment type="caution">
    <text evidence="2">The sequence shown here is derived from an EMBL/GenBank/DDBJ whole genome shotgun (WGS) entry which is preliminary data.</text>
</comment>
<keyword evidence="3" id="KW-1185">Reference proteome</keyword>
<feature type="domain" description="JmjC" evidence="1">
    <location>
        <begin position="362"/>
        <end position="606"/>
    </location>
</feature>
<sequence length="640" mass="68763">MLRPPAAAHSTSVVLELLDSRALVAAARAQVEVNVGVHCQQFLFGGESQCLCGAVGPRRHGHPMCLLRGLSAPTGSAAGAAARELGGARAALRGAGAAGPAGGRRCTGGGRGAAAACGFGLAGLARARRAASAVLPRAGCRDRAQRAAAAAAPRPPRAPDPALGVPLRQLGSIQWPQEDEDAQERAAVRFAERFVTPRRRGGPGQEPRHAWSLARPCVIRGFARDWDFVRRGRLDPQTEVSWRTLLDGELCPTEFQPSQSHLKYEEVPSMDPSLRLVSPAMLLCQFGDFLDACHLKRQKPRGPWAAAAARAPVRRVLHANVAYEGPGWQEDLRCLPNYPRNVDVDFGASGREFSVYCAQHDVGQWPRELLDAIAPCSPAERLMPAWSASGGPTVNTWMCGGGPRGGPVSCNFHCDFSENLHVVLSGRKEFTMCHPSDIAVLHGTSSVAQAVWSVADASRAGAPPEAHLQELVRGDLRTPMCLVSIDASFEDNCRLCPGLRLAADRRLGRAPAAGPAAELQGAQFHGIEGLEDLASISSSSWHPSGPLRASLRAGDVVYIPPGWFHAVRTWPPGARSKEKGLPLSLSVNFWHPCQDEMWEKEKLFRMLEVCSIRQALVGDREAMLEEFLAKLRAARDAEAT</sequence>
<dbReference type="SMART" id="SM00558">
    <property type="entry name" value="JmjC"/>
    <property type="match status" value="1"/>
</dbReference>
<dbReference type="SUPFAM" id="SSF51197">
    <property type="entry name" value="Clavaminate synthase-like"/>
    <property type="match status" value="1"/>
</dbReference>
<reference evidence="2" key="1">
    <citation type="submission" date="2023-10" db="EMBL/GenBank/DDBJ databases">
        <authorList>
            <person name="Chen Y."/>
            <person name="Shah S."/>
            <person name="Dougan E. K."/>
            <person name="Thang M."/>
            <person name="Chan C."/>
        </authorList>
    </citation>
    <scope>NUCLEOTIDE SEQUENCE [LARGE SCALE GENOMIC DNA]</scope>
</reference>